<comment type="similarity">
    <text evidence="2">Belongs to the bacterial solute-binding protein SsuA/TauA family.</text>
</comment>
<evidence type="ECO:0000256" key="3">
    <source>
        <dbReference type="ARBA" id="ARBA00022729"/>
    </source>
</evidence>
<dbReference type="EMBL" id="LR215729">
    <property type="protein sequence ID" value="VEV96517.1"/>
    <property type="molecule type" value="Genomic_DNA"/>
</dbReference>
<dbReference type="InterPro" id="IPR015168">
    <property type="entry name" value="SsuA/THI5"/>
</dbReference>
<dbReference type="PANTHER" id="PTHR30024:SF47">
    <property type="entry name" value="TAURINE-BINDING PERIPLASMIC PROTEIN"/>
    <property type="match status" value="1"/>
</dbReference>
<feature type="domain" description="SsuA/THI5-like" evidence="5">
    <location>
        <begin position="43"/>
        <end position="248"/>
    </location>
</feature>
<dbReference type="Pfam" id="PF09084">
    <property type="entry name" value="NMT1"/>
    <property type="match status" value="1"/>
</dbReference>
<reference evidence="6" key="1">
    <citation type="submission" date="2019-02" db="EMBL/GenBank/DDBJ databases">
        <authorList>
            <consortium name="Genoscope - CEA"/>
            <person name="William W."/>
        </authorList>
    </citation>
    <scope>NUCLEOTIDE SEQUENCE [LARGE SCALE GENOMIC DNA]</scope>
    <source>
        <strain evidence="6">YSy11</strain>
    </source>
</reference>
<evidence type="ECO:0000256" key="1">
    <source>
        <dbReference type="ARBA" id="ARBA00004418"/>
    </source>
</evidence>
<comment type="subcellular location">
    <subcellularLocation>
        <location evidence="1">Periplasm</location>
    </subcellularLocation>
</comment>
<proteinExistence type="inferred from homology"/>
<organism evidence="6">
    <name type="scientific">Pseudomonas marincola</name>
    <dbReference type="NCBI Taxonomy" id="437900"/>
    <lineage>
        <taxon>Bacteria</taxon>
        <taxon>Pseudomonadati</taxon>
        <taxon>Pseudomonadota</taxon>
        <taxon>Gammaproteobacteria</taxon>
        <taxon>Pseudomonadales</taxon>
        <taxon>Pseudomonadaceae</taxon>
        <taxon>Pseudomonas</taxon>
    </lineage>
</organism>
<dbReference type="CDD" id="cd13563">
    <property type="entry name" value="PBP2_SsuA_like_6"/>
    <property type="match status" value="1"/>
</dbReference>
<feature type="signal peptide" evidence="4">
    <location>
        <begin position="1"/>
        <end position="28"/>
    </location>
</feature>
<dbReference type="PANTHER" id="PTHR30024">
    <property type="entry name" value="ALIPHATIC SULFONATES-BINDING PROTEIN-RELATED"/>
    <property type="match status" value="1"/>
</dbReference>
<evidence type="ECO:0000256" key="4">
    <source>
        <dbReference type="SAM" id="SignalP"/>
    </source>
</evidence>
<keyword evidence="3 4" id="KW-0732">Signal</keyword>
<evidence type="ECO:0000259" key="5">
    <source>
        <dbReference type="Pfam" id="PF09084"/>
    </source>
</evidence>
<dbReference type="GO" id="GO:0042597">
    <property type="term" value="C:periplasmic space"/>
    <property type="evidence" value="ECO:0007669"/>
    <property type="project" value="UniProtKB-SubCell"/>
</dbReference>
<evidence type="ECO:0000256" key="2">
    <source>
        <dbReference type="ARBA" id="ARBA00010742"/>
    </source>
</evidence>
<accession>A0A653E1I5</accession>
<dbReference type="Gene3D" id="3.40.190.10">
    <property type="entry name" value="Periplasmic binding protein-like II"/>
    <property type="match status" value="2"/>
</dbReference>
<name>A0A653E1I5_9PSED</name>
<gene>
    <name evidence="6" type="ORF">PMYSY11_1470</name>
</gene>
<evidence type="ECO:0000313" key="6">
    <source>
        <dbReference type="EMBL" id="VEV96517.1"/>
    </source>
</evidence>
<sequence length="328" mass="35178">MKKTLRKTLTRSIACAALAAGVSATAQAGTLEIGHTTWVGYGTLYLARDLGYFKEQGLDVKLTTIEEAAMYMAAQASGQLSGSASTLDEVLKYRNKDFCFKAVAALDESYGGDGVLVGNDVNSLSDLKGKSVAVNEGSVSQFWLSYLLKQQGMKMSDLDIQNMTADDAATAFIAGRIPAAVTWEPHLSMVRAKGEGKVLVDSSKTPGVIVDVVALSCDVIDKQPDDVKALVTGLYKAVEYTKEHPEDAYKIMAKGVGGYLSDPAELAEAAKGVRFYDQAMSEKLLGTAGKEGDINTIIKMANETWSELQGKTYNVAYDELVDNSFVTQ</sequence>
<dbReference type="SUPFAM" id="SSF53850">
    <property type="entry name" value="Periplasmic binding protein-like II"/>
    <property type="match status" value="1"/>
</dbReference>
<dbReference type="AlphaFoldDB" id="A0A653E1I5"/>
<protein>
    <submittedName>
        <fullName evidence="6">Taurine ABC transporter substrate-binding protein</fullName>
    </submittedName>
</protein>
<feature type="chain" id="PRO_5025008272" evidence="4">
    <location>
        <begin position="29"/>
        <end position="328"/>
    </location>
</feature>
<dbReference type="RefSeq" id="WP_150547914.1">
    <property type="nucleotide sequence ID" value="NZ_JBALXC010000067.1"/>
</dbReference>